<accession>A0AAV7URM5</accession>
<feature type="compositionally biased region" description="Basic and acidic residues" evidence="1">
    <location>
        <begin position="71"/>
        <end position="89"/>
    </location>
</feature>
<keyword evidence="3" id="KW-1185">Reference proteome</keyword>
<dbReference type="Proteomes" id="UP001066276">
    <property type="component" value="Chromosome 2_2"/>
</dbReference>
<dbReference type="EMBL" id="JANPWB010000004">
    <property type="protein sequence ID" value="KAJ1191703.1"/>
    <property type="molecule type" value="Genomic_DNA"/>
</dbReference>
<proteinExistence type="predicted"/>
<gene>
    <name evidence="2" type="ORF">NDU88_001019</name>
</gene>
<reference evidence="2" key="1">
    <citation type="journal article" date="2022" name="bioRxiv">
        <title>Sequencing and chromosome-scale assembly of the giantPleurodeles waltlgenome.</title>
        <authorList>
            <person name="Brown T."/>
            <person name="Elewa A."/>
            <person name="Iarovenko S."/>
            <person name="Subramanian E."/>
            <person name="Araus A.J."/>
            <person name="Petzold A."/>
            <person name="Susuki M."/>
            <person name="Suzuki K.-i.T."/>
            <person name="Hayashi T."/>
            <person name="Toyoda A."/>
            <person name="Oliveira C."/>
            <person name="Osipova E."/>
            <person name="Leigh N.D."/>
            <person name="Simon A."/>
            <person name="Yun M.H."/>
        </authorList>
    </citation>
    <scope>NUCLEOTIDE SEQUENCE</scope>
    <source>
        <strain evidence="2">20211129_DDA</strain>
        <tissue evidence="2">Liver</tissue>
    </source>
</reference>
<feature type="compositionally biased region" description="Basic and acidic residues" evidence="1">
    <location>
        <begin position="46"/>
        <end position="61"/>
    </location>
</feature>
<organism evidence="2 3">
    <name type="scientific">Pleurodeles waltl</name>
    <name type="common">Iberian ribbed newt</name>
    <dbReference type="NCBI Taxonomy" id="8319"/>
    <lineage>
        <taxon>Eukaryota</taxon>
        <taxon>Metazoa</taxon>
        <taxon>Chordata</taxon>
        <taxon>Craniata</taxon>
        <taxon>Vertebrata</taxon>
        <taxon>Euteleostomi</taxon>
        <taxon>Amphibia</taxon>
        <taxon>Batrachia</taxon>
        <taxon>Caudata</taxon>
        <taxon>Salamandroidea</taxon>
        <taxon>Salamandridae</taxon>
        <taxon>Pleurodelinae</taxon>
        <taxon>Pleurodeles</taxon>
    </lineage>
</organism>
<evidence type="ECO:0000313" key="3">
    <source>
        <dbReference type="Proteomes" id="UP001066276"/>
    </source>
</evidence>
<evidence type="ECO:0000256" key="1">
    <source>
        <dbReference type="SAM" id="MobiDB-lite"/>
    </source>
</evidence>
<sequence length="132" mass="15031">MRLQRGPATQRGRTIINGTLEEQWRARTLETSTALGVWRPRIRAGNKREEEQQTEREEGRCRTRGKKTGKHNREDAGPEKKEEDVPKEANDEEEGVMASKLGWKADRGGVWILQPCHTPGGEWLEQGTVSLK</sequence>
<protein>
    <submittedName>
        <fullName evidence="2">Uncharacterized protein</fullName>
    </submittedName>
</protein>
<evidence type="ECO:0000313" key="2">
    <source>
        <dbReference type="EMBL" id="KAJ1191703.1"/>
    </source>
</evidence>
<feature type="region of interest" description="Disordered" evidence="1">
    <location>
        <begin position="27"/>
        <end position="97"/>
    </location>
</feature>
<name>A0AAV7URM5_PLEWA</name>
<dbReference type="AlphaFoldDB" id="A0AAV7URM5"/>
<comment type="caution">
    <text evidence="2">The sequence shown here is derived from an EMBL/GenBank/DDBJ whole genome shotgun (WGS) entry which is preliminary data.</text>
</comment>